<feature type="binding site" evidence="1">
    <location>
        <position position="75"/>
    </location>
    <ligand>
        <name>Zn(2+)</name>
        <dbReference type="ChEBI" id="CHEBI:29105"/>
    </ligand>
</feature>
<feature type="binding site" evidence="1">
    <location>
        <position position="50"/>
    </location>
    <ligand>
        <name>Zn(2+)</name>
        <dbReference type="ChEBI" id="CHEBI:29105"/>
    </ligand>
</feature>
<organism evidence="2 3">
    <name type="scientific">Taxus chinensis</name>
    <name type="common">Chinese yew</name>
    <name type="synonym">Taxus wallichiana var. chinensis</name>
    <dbReference type="NCBI Taxonomy" id="29808"/>
    <lineage>
        <taxon>Eukaryota</taxon>
        <taxon>Viridiplantae</taxon>
        <taxon>Streptophyta</taxon>
        <taxon>Embryophyta</taxon>
        <taxon>Tracheophyta</taxon>
        <taxon>Spermatophyta</taxon>
        <taxon>Pinopsida</taxon>
        <taxon>Pinidae</taxon>
        <taxon>Conifers II</taxon>
        <taxon>Cupressales</taxon>
        <taxon>Taxaceae</taxon>
        <taxon>Taxus</taxon>
    </lineage>
</organism>
<accession>A0AA38GM97</accession>
<keyword evidence="1" id="KW-0862">Zinc</keyword>
<protein>
    <submittedName>
        <fullName evidence="2">Uncharacterized protein</fullName>
    </submittedName>
</protein>
<keyword evidence="3" id="KW-1185">Reference proteome</keyword>
<gene>
    <name evidence="2" type="ORF">KI387_004801</name>
</gene>
<evidence type="ECO:0000313" key="3">
    <source>
        <dbReference type="Proteomes" id="UP000824469"/>
    </source>
</evidence>
<sequence>MHVLLHFKLNKEDATDVKGTLRYMIKNCCFPSGNYPSSEGNSRDKLVQWCHGAPGVAMTLCKAAQGLVRKVGLCHGISGNTYTFLALYRLTKDKLYLHRAKAFVGFLYGNGRSLISSGQMHGGDHPYYLFEGLGGTAYLWFDMANPDDARFPSFEL</sequence>
<feature type="binding site" evidence="1">
    <location>
        <position position="74"/>
    </location>
    <ligand>
        <name>Zn(2+)</name>
        <dbReference type="ChEBI" id="CHEBI:29105"/>
    </ligand>
</feature>
<dbReference type="PRINTS" id="PR01950">
    <property type="entry name" value="LANCSUPER"/>
</dbReference>
<dbReference type="GO" id="GO:0031179">
    <property type="term" value="P:peptide modification"/>
    <property type="evidence" value="ECO:0007669"/>
    <property type="project" value="InterPro"/>
</dbReference>
<dbReference type="SUPFAM" id="SSF158745">
    <property type="entry name" value="LanC-like"/>
    <property type="match status" value="1"/>
</dbReference>
<dbReference type="InterPro" id="IPR007822">
    <property type="entry name" value="LANC-like"/>
</dbReference>
<dbReference type="GO" id="GO:0005975">
    <property type="term" value="P:carbohydrate metabolic process"/>
    <property type="evidence" value="ECO:0007669"/>
    <property type="project" value="InterPro"/>
</dbReference>
<dbReference type="Gene3D" id="1.50.10.10">
    <property type="match status" value="1"/>
</dbReference>
<keyword evidence="1" id="KW-0479">Metal-binding</keyword>
<dbReference type="GO" id="GO:0046872">
    <property type="term" value="F:metal ion binding"/>
    <property type="evidence" value="ECO:0007669"/>
    <property type="project" value="UniProtKB-KW"/>
</dbReference>
<dbReference type="PANTHER" id="PTHR12736:SF7">
    <property type="entry name" value="LANC-LIKE PROTEIN 3"/>
    <property type="match status" value="1"/>
</dbReference>
<name>A0AA38GM97_TAXCH</name>
<dbReference type="CDD" id="cd04794">
    <property type="entry name" value="euk_LANCL"/>
    <property type="match status" value="1"/>
</dbReference>
<dbReference type="AlphaFoldDB" id="A0AA38GM97"/>
<comment type="caution">
    <text evidence="2">The sequence shown here is derived from an EMBL/GenBank/DDBJ whole genome shotgun (WGS) entry which is preliminary data.</text>
</comment>
<dbReference type="GO" id="GO:0005886">
    <property type="term" value="C:plasma membrane"/>
    <property type="evidence" value="ECO:0007669"/>
    <property type="project" value="TreeGrafter"/>
</dbReference>
<dbReference type="PANTHER" id="PTHR12736">
    <property type="entry name" value="LANC-LIKE PROTEIN"/>
    <property type="match status" value="1"/>
</dbReference>
<dbReference type="InterPro" id="IPR012341">
    <property type="entry name" value="6hp_glycosidase-like_sf"/>
</dbReference>
<dbReference type="Proteomes" id="UP000824469">
    <property type="component" value="Unassembled WGS sequence"/>
</dbReference>
<dbReference type="OMA" id="YLHRANC"/>
<reference evidence="2 3" key="1">
    <citation type="journal article" date="2021" name="Nat. Plants">
        <title>The Taxus genome provides insights into paclitaxel biosynthesis.</title>
        <authorList>
            <person name="Xiong X."/>
            <person name="Gou J."/>
            <person name="Liao Q."/>
            <person name="Li Y."/>
            <person name="Zhou Q."/>
            <person name="Bi G."/>
            <person name="Li C."/>
            <person name="Du R."/>
            <person name="Wang X."/>
            <person name="Sun T."/>
            <person name="Guo L."/>
            <person name="Liang H."/>
            <person name="Lu P."/>
            <person name="Wu Y."/>
            <person name="Zhang Z."/>
            <person name="Ro D.K."/>
            <person name="Shang Y."/>
            <person name="Huang S."/>
            <person name="Yan J."/>
        </authorList>
    </citation>
    <scope>NUCLEOTIDE SEQUENCE [LARGE SCALE GENOMIC DNA]</scope>
    <source>
        <strain evidence="2">Ta-2019</strain>
    </source>
</reference>
<evidence type="ECO:0000313" key="2">
    <source>
        <dbReference type="EMBL" id="KAH9324623.1"/>
    </source>
</evidence>
<evidence type="ECO:0000256" key="1">
    <source>
        <dbReference type="PIRSR" id="PIRSR607822-1"/>
    </source>
</evidence>
<proteinExistence type="predicted"/>
<dbReference type="Pfam" id="PF05147">
    <property type="entry name" value="LANC_like"/>
    <property type="match status" value="1"/>
</dbReference>
<dbReference type="SMART" id="SM01260">
    <property type="entry name" value="LANC_like"/>
    <property type="match status" value="1"/>
</dbReference>
<dbReference type="EMBL" id="JAHRHJ020000002">
    <property type="protein sequence ID" value="KAH9324623.1"/>
    <property type="molecule type" value="Genomic_DNA"/>
</dbReference>